<feature type="region of interest" description="Disordered" evidence="1">
    <location>
        <begin position="72"/>
        <end position="101"/>
    </location>
</feature>
<reference evidence="3 4" key="1">
    <citation type="submission" date="2020-03" db="EMBL/GenBank/DDBJ databases">
        <title>Hydrogenophaga sp. nov. isolated from cyanobacterial mat.</title>
        <authorList>
            <person name="Thorat V."/>
            <person name="Kirdat K."/>
            <person name="Tiwarekar B."/>
            <person name="Costa E.D."/>
            <person name="Yadav A."/>
        </authorList>
    </citation>
    <scope>NUCLEOTIDE SEQUENCE [LARGE SCALE GENOMIC DNA]</scope>
    <source>
        <strain evidence="3 4">BA0156</strain>
    </source>
</reference>
<dbReference type="Gene3D" id="3.30.750.140">
    <property type="match status" value="1"/>
</dbReference>
<feature type="region of interest" description="Disordered" evidence="1">
    <location>
        <begin position="248"/>
        <end position="323"/>
    </location>
</feature>
<protein>
    <submittedName>
        <fullName evidence="3">Flagellar hook-length control protein FliK</fullName>
    </submittedName>
</protein>
<feature type="compositionally biased region" description="Polar residues" evidence="1">
    <location>
        <begin position="1"/>
        <end position="11"/>
    </location>
</feature>
<dbReference type="Pfam" id="PF02120">
    <property type="entry name" value="Flg_hook"/>
    <property type="match status" value="1"/>
</dbReference>
<keyword evidence="3" id="KW-0282">Flagellum</keyword>
<feature type="region of interest" description="Disordered" evidence="1">
    <location>
        <begin position="402"/>
        <end position="456"/>
    </location>
</feature>
<sequence>MTTAATSTHAPQTPGHARTQSAQGSQGANGTQAHGQRQAPADLFATLLALAADAAPVDGSATDALAAADAIDGLDSGAPAGGKPGKAGKGKPGIDAQDPLDEHPLAGLMLWQPPALDKTHPDLARAARGDTAVAASGAALTETQGAQALDPDPALRAADAAANGTARAPGLSWQVAATRAAQAQPAAGTPAALQAAARATGGNGADVPALRWSAAAPDAANAANAHLDAVRSTVTLDARFPAAHAALGGSAGAGAADDAAPGAAPSGTWTGPAAVGAAGNAAQADGSGGQAGAGPDSHDGHTRLATDDSTAQPNDPYAEARADAEAVEVQHWGGAHGLRHASLRVGEEAGRAIDIQLAVRGDEVRLDIRTDDSATRDALREQARAALGERLQQGGLQLADVSVGSQQQDRPREGHTPTLHQPRVQRDSAEPAAPATPPARAQAAQRPANGGLDLFI</sequence>
<proteinExistence type="predicted"/>
<keyword evidence="4" id="KW-1185">Reference proteome</keyword>
<dbReference type="InterPro" id="IPR038610">
    <property type="entry name" value="FliK-like_C_sf"/>
</dbReference>
<evidence type="ECO:0000313" key="3">
    <source>
        <dbReference type="EMBL" id="QIM54318.1"/>
    </source>
</evidence>
<dbReference type="Proteomes" id="UP000503162">
    <property type="component" value="Chromosome"/>
</dbReference>
<feature type="compositionally biased region" description="Polar residues" evidence="1">
    <location>
        <begin position="18"/>
        <end position="35"/>
    </location>
</feature>
<organism evidence="3 4">
    <name type="scientific">Hydrogenophaga crocea</name>
    <dbReference type="NCBI Taxonomy" id="2716225"/>
    <lineage>
        <taxon>Bacteria</taxon>
        <taxon>Pseudomonadati</taxon>
        <taxon>Pseudomonadota</taxon>
        <taxon>Betaproteobacteria</taxon>
        <taxon>Burkholderiales</taxon>
        <taxon>Comamonadaceae</taxon>
        <taxon>Hydrogenophaga</taxon>
    </lineage>
</organism>
<keyword evidence="3" id="KW-0969">Cilium</keyword>
<accession>A0A6G8IMT1</accession>
<keyword evidence="3" id="KW-0966">Cell projection</keyword>
<dbReference type="CDD" id="cd17470">
    <property type="entry name" value="T3SS_Flik_C"/>
    <property type="match status" value="1"/>
</dbReference>
<feature type="domain" description="Flagellar hook-length control protein-like C-terminal" evidence="2">
    <location>
        <begin position="340"/>
        <end position="410"/>
    </location>
</feature>
<feature type="compositionally biased region" description="Basic and acidic residues" evidence="1">
    <location>
        <begin position="296"/>
        <end position="306"/>
    </location>
</feature>
<dbReference type="KEGG" id="hcz:G9Q37_20230"/>
<evidence type="ECO:0000256" key="1">
    <source>
        <dbReference type="SAM" id="MobiDB-lite"/>
    </source>
</evidence>
<feature type="compositionally biased region" description="Low complexity" evidence="1">
    <location>
        <begin position="248"/>
        <end position="285"/>
    </location>
</feature>
<feature type="compositionally biased region" description="Low complexity" evidence="1">
    <location>
        <begin position="430"/>
        <end position="448"/>
    </location>
</feature>
<evidence type="ECO:0000313" key="4">
    <source>
        <dbReference type="Proteomes" id="UP000503162"/>
    </source>
</evidence>
<dbReference type="AlphaFoldDB" id="A0A6G8IMT1"/>
<gene>
    <name evidence="3" type="ORF">G9Q37_20230</name>
</gene>
<feature type="region of interest" description="Disordered" evidence="1">
    <location>
        <begin position="1"/>
        <end position="38"/>
    </location>
</feature>
<dbReference type="RefSeq" id="WP_166230173.1">
    <property type="nucleotide sequence ID" value="NZ_CP049989.1"/>
</dbReference>
<feature type="compositionally biased region" description="Gly residues" evidence="1">
    <location>
        <begin position="79"/>
        <end position="91"/>
    </location>
</feature>
<dbReference type="InterPro" id="IPR021136">
    <property type="entry name" value="Flagellar_hook_control-like_C"/>
</dbReference>
<evidence type="ECO:0000259" key="2">
    <source>
        <dbReference type="Pfam" id="PF02120"/>
    </source>
</evidence>
<name>A0A6G8IMT1_9BURK</name>
<dbReference type="EMBL" id="CP049989">
    <property type="protein sequence ID" value="QIM54318.1"/>
    <property type="molecule type" value="Genomic_DNA"/>
</dbReference>